<keyword evidence="6 9" id="KW-1133">Transmembrane helix</keyword>
<keyword evidence="3" id="KW-0050">Antiport</keyword>
<reference evidence="11" key="1">
    <citation type="submission" date="2022-06" db="EMBL/GenBank/DDBJ databases">
        <title>Uncovering the hologenomic basis of an extraordinary plant invasion.</title>
        <authorList>
            <person name="Bieker V.C."/>
            <person name="Martin M.D."/>
            <person name="Gilbert T."/>
            <person name="Hodgins K."/>
            <person name="Battlay P."/>
            <person name="Petersen B."/>
            <person name="Wilson J."/>
        </authorList>
    </citation>
    <scope>NUCLEOTIDE SEQUENCE</scope>
    <source>
        <strain evidence="11">AA19_3_7</strain>
        <tissue evidence="11">Leaf</tissue>
    </source>
</reference>
<dbReference type="AlphaFoldDB" id="A0AAD5CL99"/>
<feature type="transmembrane region" description="Helical" evidence="9">
    <location>
        <begin position="550"/>
        <end position="569"/>
    </location>
</feature>
<accession>A0AAD5CL99</accession>
<name>A0AAD5CL99_AMBAR</name>
<dbReference type="InterPro" id="IPR011992">
    <property type="entry name" value="EF-hand-dom_pair"/>
</dbReference>
<feature type="transmembrane region" description="Helical" evidence="9">
    <location>
        <begin position="677"/>
        <end position="697"/>
    </location>
</feature>
<feature type="transmembrane region" description="Helical" evidence="9">
    <location>
        <begin position="89"/>
        <end position="114"/>
    </location>
</feature>
<comment type="subcellular location">
    <subcellularLocation>
        <location evidence="1">Endomembrane system</location>
        <topology evidence="1">Multi-pass membrane protein</topology>
    </subcellularLocation>
</comment>
<feature type="domain" description="EF-hand" evidence="10">
    <location>
        <begin position="437"/>
        <end position="472"/>
    </location>
</feature>
<evidence type="ECO:0000313" key="12">
    <source>
        <dbReference type="Proteomes" id="UP001206925"/>
    </source>
</evidence>
<dbReference type="SMART" id="SM00054">
    <property type="entry name" value="EFh"/>
    <property type="match status" value="4"/>
</dbReference>
<evidence type="ECO:0000256" key="6">
    <source>
        <dbReference type="ARBA" id="ARBA00022989"/>
    </source>
</evidence>
<dbReference type="PANTHER" id="PTHR31503:SF92">
    <property type="entry name" value="SODIUM_CALCIUM EXCHANGER MEMBRANE REGION, EF-HAND DOMAIN PAIR-RELATED"/>
    <property type="match status" value="1"/>
</dbReference>
<evidence type="ECO:0000256" key="5">
    <source>
        <dbReference type="ARBA" id="ARBA00022837"/>
    </source>
</evidence>
<comment type="caution">
    <text evidence="11">The sequence shown here is derived from an EMBL/GenBank/DDBJ whole genome shotgun (WGS) entry which is preliminary data.</text>
</comment>
<dbReference type="Gene3D" id="1.10.238.10">
    <property type="entry name" value="EF-hand"/>
    <property type="match status" value="2"/>
</dbReference>
<evidence type="ECO:0000256" key="2">
    <source>
        <dbReference type="ARBA" id="ARBA00022448"/>
    </source>
</evidence>
<dbReference type="Proteomes" id="UP001206925">
    <property type="component" value="Unassembled WGS sequence"/>
</dbReference>
<feature type="transmembrane region" description="Helical" evidence="9">
    <location>
        <begin position="581"/>
        <end position="601"/>
    </location>
</feature>
<gene>
    <name evidence="11" type="ORF">M8C21_002228</name>
</gene>
<dbReference type="GO" id="GO:0012505">
    <property type="term" value="C:endomembrane system"/>
    <property type="evidence" value="ECO:0007669"/>
    <property type="project" value="UniProtKB-SubCell"/>
</dbReference>
<dbReference type="Pfam" id="PF01699">
    <property type="entry name" value="Na_Ca_ex"/>
    <property type="match status" value="1"/>
</dbReference>
<organism evidence="11 12">
    <name type="scientific">Ambrosia artemisiifolia</name>
    <name type="common">Common ragweed</name>
    <dbReference type="NCBI Taxonomy" id="4212"/>
    <lineage>
        <taxon>Eukaryota</taxon>
        <taxon>Viridiplantae</taxon>
        <taxon>Streptophyta</taxon>
        <taxon>Embryophyta</taxon>
        <taxon>Tracheophyta</taxon>
        <taxon>Spermatophyta</taxon>
        <taxon>Magnoliopsida</taxon>
        <taxon>eudicotyledons</taxon>
        <taxon>Gunneridae</taxon>
        <taxon>Pentapetalae</taxon>
        <taxon>asterids</taxon>
        <taxon>campanulids</taxon>
        <taxon>Asterales</taxon>
        <taxon>Asteraceae</taxon>
        <taxon>Asteroideae</taxon>
        <taxon>Heliantheae alliance</taxon>
        <taxon>Heliantheae</taxon>
        <taxon>Ambrosia</taxon>
    </lineage>
</organism>
<feature type="domain" description="EF-hand" evidence="10">
    <location>
        <begin position="300"/>
        <end position="335"/>
    </location>
</feature>
<dbReference type="Pfam" id="PF13499">
    <property type="entry name" value="EF-hand_7"/>
    <property type="match status" value="2"/>
</dbReference>
<evidence type="ECO:0000256" key="1">
    <source>
        <dbReference type="ARBA" id="ARBA00004127"/>
    </source>
</evidence>
<dbReference type="PROSITE" id="PS00018">
    <property type="entry name" value="EF_HAND_1"/>
    <property type="match status" value="2"/>
</dbReference>
<dbReference type="GO" id="GO:0006874">
    <property type="term" value="P:intracellular calcium ion homeostasis"/>
    <property type="evidence" value="ECO:0007669"/>
    <property type="project" value="TreeGrafter"/>
</dbReference>
<keyword evidence="2" id="KW-0813">Transport</keyword>
<dbReference type="GO" id="GO:0016020">
    <property type="term" value="C:membrane"/>
    <property type="evidence" value="ECO:0007669"/>
    <property type="project" value="InterPro"/>
</dbReference>
<protein>
    <recommendedName>
        <fullName evidence="10">EF-hand domain-containing protein</fullName>
    </recommendedName>
</protein>
<keyword evidence="7" id="KW-0406">Ion transport</keyword>
<evidence type="ECO:0000256" key="4">
    <source>
        <dbReference type="ARBA" id="ARBA00022692"/>
    </source>
</evidence>
<sequence length="700" mass="78810">GRLLDHSTSELVSDGVDDLVHGAESSFLHLKGIDSSEEHCEQMYGFLPCSENTLGHFFLIVVYEYLLYHGEGYVLSGGKRIFKILGPGIFGASAFQVLGFLPESLILLICDLSYNLWKFPLLMPSRNLETVTISGLFNTQELAQEYVLTGVGLLAGSTIFLLTFLWGTCVIIGRKDFSSEPGSNTSMSSTQSSYKKFLSFLTGSGVTTDSETSSAARIMLLSLIPFLFLLVPKLFGMTFTTHGYIFIITLPVSVTFLLVFEPSIQKRRLSYVKHEHLVLDLLKHIQEHSAEKILTEDGLANLPAIKSLFTKIDQDGDAYISFPELKGVLQDIKFRQLTWDKQQTIEQIMSEFDDDGDTKVTIDEFTNRFTKWLDETKSAVNKPYRSVSSWKDLYQVVQPWVQTKKQEQEMMKRLVSEIISHTKNSPLGNFYTEDGKPNVSAIKRLFKSLDVNNDNFISRSELKTLMMDFNFGETSWNVDEATSHIMQDLDKSGDQQIDEEEFVDGFRDLLNVSNVQLTPKTPGPKDISRKPWEKWVDGDVDRSMWAWTKAIMLLVLGITMLALLAEPLIHSVQNVSNSATIPSFFVSFVLVPLATNARAAITAIKTASQKKERTTSLTFSEIYDGVFMNNVLGLSVLVAVVYFRGLIWHFTAELLVVFIVCVVVGTTAGFRSKFPVWTSIVSYLLYPLSLIFVYVFADFQ</sequence>
<dbReference type="InterPro" id="IPR018247">
    <property type="entry name" value="EF_Hand_1_Ca_BS"/>
</dbReference>
<dbReference type="SUPFAM" id="SSF47473">
    <property type="entry name" value="EF-hand"/>
    <property type="match status" value="1"/>
</dbReference>
<dbReference type="InterPro" id="IPR004837">
    <property type="entry name" value="NaCa_Exmemb"/>
</dbReference>
<feature type="domain" description="EF-hand" evidence="10">
    <location>
        <begin position="477"/>
        <end position="512"/>
    </location>
</feature>
<dbReference type="PROSITE" id="PS50222">
    <property type="entry name" value="EF_HAND_2"/>
    <property type="match status" value="4"/>
</dbReference>
<feature type="transmembrane region" description="Helical" evidence="9">
    <location>
        <begin position="649"/>
        <end position="670"/>
    </location>
</feature>
<feature type="transmembrane region" description="Helical" evidence="9">
    <location>
        <begin position="622"/>
        <end position="643"/>
    </location>
</feature>
<dbReference type="GO" id="GO:0005509">
    <property type="term" value="F:calcium ion binding"/>
    <property type="evidence" value="ECO:0007669"/>
    <property type="project" value="InterPro"/>
</dbReference>
<evidence type="ECO:0000256" key="8">
    <source>
        <dbReference type="ARBA" id="ARBA00023136"/>
    </source>
</evidence>
<evidence type="ECO:0000256" key="3">
    <source>
        <dbReference type="ARBA" id="ARBA00022449"/>
    </source>
</evidence>
<feature type="transmembrane region" description="Helical" evidence="9">
    <location>
        <begin position="241"/>
        <end position="260"/>
    </location>
</feature>
<proteinExistence type="predicted"/>
<dbReference type="InterPro" id="IPR004713">
    <property type="entry name" value="CaH_exchang"/>
</dbReference>
<feature type="transmembrane region" description="Helical" evidence="9">
    <location>
        <begin position="146"/>
        <end position="172"/>
    </location>
</feature>
<keyword evidence="4 9" id="KW-0812">Transmembrane</keyword>
<dbReference type="InterPro" id="IPR002048">
    <property type="entry name" value="EF_hand_dom"/>
</dbReference>
<keyword evidence="5" id="KW-0106">Calcium</keyword>
<feature type="transmembrane region" description="Helical" evidence="9">
    <location>
        <begin position="218"/>
        <end position="235"/>
    </location>
</feature>
<evidence type="ECO:0000259" key="10">
    <source>
        <dbReference type="PROSITE" id="PS50222"/>
    </source>
</evidence>
<evidence type="ECO:0000256" key="7">
    <source>
        <dbReference type="ARBA" id="ARBA00023065"/>
    </source>
</evidence>
<feature type="non-terminal residue" evidence="11">
    <location>
        <position position="700"/>
    </location>
</feature>
<evidence type="ECO:0000313" key="11">
    <source>
        <dbReference type="EMBL" id="KAI7743722.1"/>
    </source>
</evidence>
<keyword evidence="12" id="KW-1185">Reference proteome</keyword>
<dbReference type="GO" id="GO:0015369">
    <property type="term" value="F:calcium:proton antiporter activity"/>
    <property type="evidence" value="ECO:0007669"/>
    <property type="project" value="TreeGrafter"/>
</dbReference>
<feature type="domain" description="EF-hand" evidence="10">
    <location>
        <begin position="340"/>
        <end position="375"/>
    </location>
</feature>
<dbReference type="EMBL" id="JAMZMK010007698">
    <property type="protein sequence ID" value="KAI7743722.1"/>
    <property type="molecule type" value="Genomic_DNA"/>
</dbReference>
<dbReference type="PANTHER" id="PTHR31503">
    <property type="entry name" value="VACUOLAR CALCIUM ION TRANSPORTER"/>
    <property type="match status" value="1"/>
</dbReference>
<evidence type="ECO:0000256" key="9">
    <source>
        <dbReference type="SAM" id="Phobius"/>
    </source>
</evidence>
<keyword evidence="8 9" id="KW-0472">Membrane</keyword>